<proteinExistence type="predicted"/>
<dbReference type="RefSeq" id="WP_126919752.1">
    <property type="nucleotide sequence ID" value="NZ_ML133687.1"/>
</dbReference>
<feature type="transmembrane region" description="Helical" evidence="2">
    <location>
        <begin position="57"/>
        <end position="74"/>
    </location>
</feature>
<reference evidence="4" key="1">
    <citation type="submission" date="2018-11" db="EMBL/GenBank/DDBJ databases">
        <title>Rhizobium chutanense sp. nov., isolated from root nodules of Phaseolus vulgaris in China.</title>
        <authorList>
            <person name="Huo Y."/>
        </authorList>
    </citation>
    <scope>NUCLEOTIDE SEQUENCE [LARGE SCALE GENOMIC DNA]</scope>
    <source>
        <strain evidence="4">CCBAU 65647</strain>
    </source>
</reference>
<sequence>MHGRHGRNDGVDACEQGQYPRDHRAVLSRDNPCDIGETPAERQRTADDDPQGQRGAIPIYVLTALSGAVTGFVFAGQFTLAGVTYAALVLGGVLGWLVRGPVG</sequence>
<keyword evidence="2" id="KW-1133">Transmembrane helix</keyword>
<evidence type="ECO:0000256" key="1">
    <source>
        <dbReference type="SAM" id="MobiDB-lite"/>
    </source>
</evidence>
<accession>A0A3S0QWS8</accession>
<comment type="caution">
    <text evidence="3">The sequence shown here is derived from an EMBL/GenBank/DDBJ whole genome shotgun (WGS) entry which is preliminary data.</text>
</comment>
<feature type="compositionally biased region" description="Basic and acidic residues" evidence="1">
    <location>
        <begin position="1"/>
        <end position="10"/>
    </location>
</feature>
<protein>
    <submittedName>
        <fullName evidence="3">Uncharacterized protein</fullName>
    </submittedName>
</protein>
<feature type="region of interest" description="Disordered" evidence="1">
    <location>
        <begin position="1"/>
        <end position="53"/>
    </location>
</feature>
<dbReference type="Proteomes" id="UP000278823">
    <property type="component" value="Unassembled WGS sequence"/>
</dbReference>
<feature type="transmembrane region" description="Helical" evidence="2">
    <location>
        <begin position="80"/>
        <end position="98"/>
    </location>
</feature>
<name>A0A3S0QWS8_9HYPH</name>
<keyword evidence="2" id="KW-0472">Membrane</keyword>
<dbReference type="AlphaFoldDB" id="A0A3S0QWS8"/>
<dbReference type="EMBL" id="RJTH01000002">
    <property type="protein sequence ID" value="RUM25832.1"/>
    <property type="molecule type" value="Genomic_DNA"/>
</dbReference>
<keyword evidence="2" id="KW-0812">Transmembrane</keyword>
<gene>
    <name evidence="3" type="ORF">EFQ99_05900</name>
</gene>
<evidence type="ECO:0000313" key="3">
    <source>
        <dbReference type="EMBL" id="RUM25832.1"/>
    </source>
</evidence>
<keyword evidence="4" id="KW-1185">Reference proteome</keyword>
<organism evidence="3 4">
    <name type="scientific">Rhizobium vallis</name>
    <dbReference type="NCBI Taxonomy" id="634290"/>
    <lineage>
        <taxon>Bacteria</taxon>
        <taxon>Pseudomonadati</taxon>
        <taxon>Pseudomonadota</taxon>
        <taxon>Alphaproteobacteria</taxon>
        <taxon>Hyphomicrobiales</taxon>
        <taxon>Rhizobiaceae</taxon>
        <taxon>Rhizobium/Agrobacterium group</taxon>
        <taxon>Rhizobium</taxon>
    </lineage>
</organism>
<evidence type="ECO:0000313" key="4">
    <source>
        <dbReference type="Proteomes" id="UP000278823"/>
    </source>
</evidence>
<evidence type="ECO:0000256" key="2">
    <source>
        <dbReference type="SAM" id="Phobius"/>
    </source>
</evidence>